<dbReference type="Proteomes" id="UP000217289">
    <property type="component" value="Chromosome"/>
</dbReference>
<keyword evidence="3" id="KW-1185">Reference proteome</keyword>
<feature type="domain" description="DUF4145" evidence="1">
    <location>
        <begin position="160"/>
        <end position="215"/>
    </location>
</feature>
<accession>A0A250IE40</accession>
<protein>
    <recommendedName>
        <fullName evidence="1">DUF4145 domain-containing protein</fullName>
    </recommendedName>
</protein>
<dbReference type="RefSeq" id="WP_095978053.1">
    <property type="nucleotide sequence ID" value="NZ_CP022163.1"/>
</dbReference>
<name>A0A250IE40_9BACT</name>
<evidence type="ECO:0000259" key="1">
    <source>
        <dbReference type="Pfam" id="PF13643"/>
    </source>
</evidence>
<reference evidence="2 3" key="1">
    <citation type="submission" date="2017-06" db="EMBL/GenBank/DDBJ databases">
        <authorList>
            <person name="Kim H.J."/>
            <person name="Triplett B.A."/>
        </authorList>
    </citation>
    <scope>NUCLEOTIDE SEQUENCE [LARGE SCALE GENOMIC DNA]</scope>
    <source>
        <strain evidence="2 3">DSM 14713</strain>
    </source>
</reference>
<gene>
    <name evidence="2" type="ORF">MEBOL_002948</name>
</gene>
<dbReference type="InterPro" id="IPR025285">
    <property type="entry name" value="DUF4145"/>
</dbReference>
<evidence type="ECO:0000313" key="3">
    <source>
        <dbReference type="Proteomes" id="UP000217289"/>
    </source>
</evidence>
<evidence type="ECO:0000313" key="2">
    <source>
        <dbReference type="EMBL" id="ATB29498.1"/>
    </source>
</evidence>
<dbReference type="AlphaFoldDB" id="A0A250IE40"/>
<dbReference type="Pfam" id="PF13643">
    <property type="entry name" value="DUF4145"/>
    <property type="match status" value="1"/>
</dbReference>
<dbReference type="KEGG" id="mbd:MEBOL_002948"/>
<sequence>MAILREKWTATFTKDSAPSWPCPRCAEGTLATVKSSFSVLITADSREEEESNPGWEPNWRRGRFSGHLKCTRSECAELVIVCGDTRWVIGGADHHGYSSTPPRPCSVCQHLAPKRSKTNSSEFGRSTGPTPHPAPTVFELAWNCFSTTSKSSEPQRAKNKTKTVRLNLHHRIDILKQNNADLAQTLMAMKWVGNAGSHVGELTREDVLDGLELLEHTLIEVFDPREKELVRMRNQIIKRKGPRKRS</sequence>
<organism evidence="2 3">
    <name type="scientific">Melittangium boletus DSM 14713</name>
    <dbReference type="NCBI Taxonomy" id="1294270"/>
    <lineage>
        <taxon>Bacteria</taxon>
        <taxon>Pseudomonadati</taxon>
        <taxon>Myxococcota</taxon>
        <taxon>Myxococcia</taxon>
        <taxon>Myxococcales</taxon>
        <taxon>Cystobacterineae</taxon>
        <taxon>Archangiaceae</taxon>
        <taxon>Melittangium</taxon>
    </lineage>
</organism>
<proteinExistence type="predicted"/>
<dbReference type="EMBL" id="CP022163">
    <property type="protein sequence ID" value="ATB29498.1"/>
    <property type="molecule type" value="Genomic_DNA"/>
</dbReference>